<dbReference type="KEGG" id="amuc:Pan181_08760"/>
<evidence type="ECO:0000313" key="4">
    <source>
        <dbReference type="Proteomes" id="UP000315750"/>
    </source>
</evidence>
<proteinExistence type="predicted"/>
<dbReference type="EMBL" id="CP036278">
    <property type="protein sequence ID" value="QDU54693.1"/>
    <property type="molecule type" value="Genomic_DNA"/>
</dbReference>
<feature type="chain" id="PRO_5022085531" description="SHOCT domain-containing protein" evidence="2">
    <location>
        <begin position="22"/>
        <end position="93"/>
    </location>
</feature>
<feature type="signal peptide" evidence="2">
    <location>
        <begin position="1"/>
        <end position="21"/>
    </location>
</feature>
<dbReference type="RefSeq" id="WP_145245634.1">
    <property type="nucleotide sequence ID" value="NZ_CP036278.1"/>
</dbReference>
<gene>
    <name evidence="3" type="ORF">Pan181_08760</name>
</gene>
<feature type="compositionally biased region" description="Polar residues" evidence="1">
    <location>
        <begin position="68"/>
        <end position="82"/>
    </location>
</feature>
<organism evidence="3 4">
    <name type="scientific">Aeoliella mucimassa</name>
    <dbReference type="NCBI Taxonomy" id="2527972"/>
    <lineage>
        <taxon>Bacteria</taxon>
        <taxon>Pseudomonadati</taxon>
        <taxon>Planctomycetota</taxon>
        <taxon>Planctomycetia</taxon>
        <taxon>Pirellulales</taxon>
        <taxon>Lacipirellulaceae</taxon>
        <taxon>Aeoliella</taxon>
    </lineage>
</organism>
<evidence type="ECO:0008006" key="5">
    <source>
        <dbReference type="Google" id="ProtNLM"/>
    </source>
</evidence>
<sequence length="93" mass="10001" precursor="true">MRTKLAAVLLVGLVTLPGCLAFSVGGGTKPQPTMADEIIALRKLRDRGTISASEFAMGKQTLLRNYQPESPTIINPAETQLATYPEPVDETTK</sequence>
<protein>
    <recommendedName>
        <fullName evidence="5">SHOCT domain-containing protein</fullName>
    </recommendedName>
</protein>
<accession>A0A518AIY7</accession>
<dbReference type="AlphaFoldDB" id="A0A518AIY7"/>
<keyword evidence="4" id="KW-1185">Reference proteome</keyword>
<evidence type="ECO:0000256" key="1">
    <source>
        <dbReference type="SAM" id="MobiDB-lite"/>
    </source>
</evidence>
<keyword evidence="2" id="KW-0732">Signal</keyword>
<name>A0A518AIY7_9BACT</name>
<evidence type="ECO:0000313" key="3">
    <source>
        <dbReference type="EMBL" id="QDU54693.1"/>
    </source>
</evidence>
<evidence type="ECO:0000256" key="2">
    <source>
        <dbReference type="SAM" id="SignalP"/>
    </source>
</evidence>
<dbReference type="Proteomes" id="UP000315750">
    <property type="component" value="Chromosome"/>
</dbReference>
<reference evidence="3 4" key="1">
    <citation type="submission" date="2019-02" db="EMBL/GenBank/DDBJ databases">
        <title>Deep-cultivation of Planctomycetes and their phenomic and genomic characterization uncovers novel biology.</title>
        <authorList>
            <person name="Wiegand S."/>
            <person name="Jogler M."/>
            <person name="Boedeker C."/>
            <person name="Pinto D."/>
            <person name="Vollmers J."/>
            <person name="Rivas-Marin E."/>
            <person name="Kohn T."/>
            <person name="Peeters S.H."/>
            <person name="Heuer A."/>
            <person name="Rast P."/>
            <person name="Oberbeckmann S."/>
            <person name="Bunk B."/>
            <person name="Jeske O."/>
            <person name="Meyerdierks A."/>
            <person name="Storesund J.E."/>
            <person name="Kallscheuer N."/>
            <person name="Luecker S."/>
            <person name="Lage O.M."/>
            <person name="Pohl T."/>
            <person name="Merkel B.J."/>
            <person name="Hornburger P."/>
            <person name="Mueller R.-W."/>
            <person name="Bruemmer F."/>
            <person name="Labrenz M."/>
            <person name="Spormann A.M."/>
            <person name="Op den Camp H."/>
            <person name="Overmann J."/>
            <person name="Amann R."/>
            <person name="Jetten M.S.M."/>
            <person name="Mascher T."/>
            <person name="Medema M.H."/>
            <person name="Devos D.P."/>
            <person name="Kaster A.-K."/>
            <person name="Ovreas L."/>
            <person name="Rohde M."/>
            <person name="Galperin M.Y."/>
            <person name="Jogler C."/>
        </authorList>
    </citation>
    <scope>NUCLEOTIDE SEQUENCE [LARGE SCALE GENOMIC DNA]</scope>
    <source>
        <strain evidence="3 4">Pan181</strain>
    </source>
</reference>
<feature type="region of interest" description="Disordered" evidence="1">
    <location>
        <begin position="68"/>
        <end position="93"/>
    </location>
</feature>